<dbReference type="SUPFAM" id="SSF52799">
    <property type="entry name" value="(Phosphotyrosine protein) phosphatases II"/>
    <property type="match status" value="1"/>
</dbReference>
<feature type="domain" description="DSP-PTPase phosphatase fused to NAD+ Kinase" evidence="1">
    <location>
        <begin position="20"/>
        <end position="119"/>
    </location>
</feature>
<dbReference type="Proteomes" id="UP001524570">
    <property type="component" value="Unassembled WGS sequence"/>
</dbReference>
<dbReference type="Gene3D" id="3.90.190.10">
    <property type="entry name" value="Protein tyrosine phosphatase superfamily"/>
    <property type="match status" value="1"/>
</dbReference>
<evidence type="ECO:0000313" key="3">
    <source>
        <dbReference type="Proteomes" id="UP001524570"/>
    </source>
</evidence>
<keyword evidence="3" id="KW-1185">Reference proteome</keyword>
<accession>A0ABT1TYN9</accession>
<name>A0ABT1TYN9_9GAMM</name>
<reference evidence="2 3" key="1">
    <citation type="submission" date="2022-07" db="EMBL/GenBank/DDBJ databases">
        <title>Methylomonas rivi sp. nov., Methylomonas rosea sp. nov., Methylomonas aureus sp. nov. and Methylomonas subterranea sp. nov., four novel methanotrophs isolated from a freshwater creek and the deep terrestrial subsurface.</title>
        <authorList>
            <person name="Abin C."/>
            <person name="Sankaranarayanan K."/>
            <person name="Garner C."/>
            <person name="Sindelar R."/>
            <person name="Kotary K."/>
            <person name="Garner R."/>
            <person name="Barclay S."/>
            <person name="Lawson P."/>
            <person name="Krumholz L."/>
        </authorList>
    </citation>
    <scope>NUCLEOTIDE SEQUENCE [LARGE SCALE GENOMIC DNA]</scope>
    <source>
        <strain evidence="2 3">WSC-7</strain>
    </source>
</reference>
<dbReference type="InterPro" id="IPR029021">
    <property type="entry name" value="Prot-tyrosine_phosphatase-like"/>
</dbReference>
<dbReference type="InterPro" id="IPR055214">
    <property type="entry name" value="PTP-NADK"/>
</dbReference>
<dbReference type="CDD" id="cd14503">
    <property type="entry name" value="PTP-bact"/>
    <property type="match status" value="1"/>
</dbReference>
<evidence type="ECO:0000259" key="1">
    <source>
        <dbReference type="Pfam" id="PF22741"/>
    </source>
</evidence>
<comment type="caution">
    <text evidence="2">The sequence shown here is derived from an EMBL/GenBank/DDBJ whole genome shotgun (WGS) entry which is preliminary data.</text>
</comment>
<gene>
    <name evidence="2" type="ORF">NP589_18865</name>
</gene>
<dbReference type="EMBL" id="JANIBL010000074">
    <property type="protein sequence ID" value="MCQ8119491.1"/>
    <property type="molecule type" value="Genomic_DNA"/>
</dbReference>
<sequence length="163" mass="18730">MSAKLPFMDAENIHQVFDWLWASGQLSEKDIASLTALGIEAVINLALTTSSNALPGEAECVARQGITYIHIPVVWEQPEIYRLMQFFGALKDFEKRNVWVHCAKNMRASVFIYLYRRLCLLESEESSAHPMKEVWVPNEIWQTFIRDALRMHTNPALKSSFVN</sequence>
<dbReference type="Pfam" id="PF22741">
    <property type="entry name" value="PTP-NADK"/>
    <property type="match status" value="1"/>
</dbReference>
<evidence type="ECO:0000313" key="2">
    <source>
        <dbReference type="EMBL" id="MCQ8119491.1"/>
    </source>
</evidence>
<dbReference type="RefSeq" id="WP_256608344.1">
    <property type="nucleotide sequence ID" value="NZ_JANIBL010000074.1"/>
</dbReference>
<organism evidence="2 3">
    <name type="scientific">Methylomonas rosea</name>
    <dbReference type="NCBI Taxonomy" id="2952227"/>
    <lineage>
        <taxon>Bacteria</taxon>
        <taxon>Pseudomonadati</taxon>
        <taxon>Pseudomonadota</taxon>
        <taxon>Gammaproteobacteria</taxon>
        <taxon>Methylococcales</taxon>
        <taxon>Methylococcaceae</taxon>
        <taxon>Methylomonas</taxon>
    </lineage>
</organism>
<protein>
    <submittedName>
        <fullName evidence="2">Protein tyrosine phosphatase family protein</fullName>
    </submittedName>
</protein>
<proteinExistence type="predicted"/>